<keyword evidence="5" id="KW-0158">Chromosome</keyword>
<dbReference type="PANTHER" id="PTHR28547:SF1">
    <property type="entry name" value="PROTEIN MMS22-LIKE"/>
    <property type="match status" value="1"/>
</dbReference>
<evidence type="ECO:0000256" key="10">
    <source>
        <dbReference type="ARBA" id="ARBA00033326"/>
    </source>
</evidence>
<dbReference type="AlphaFoldDB" id="A0A668AKE3"/>
<evidence type="ECO:0000256" key="9">
    <source>
        <dbReference type="ARBA" id="ARBA00023242"/>
    </source>
</evidence>
<reference evidence="14" key="1">
    <citation type="submission" date="2019-06" db="EMBL/GenBank/DDBJ databases">
        <authorList>
            <consortium name="Wellcome Sanger Institute Data Sharing"/>
        </authorList>
    </citation>
    <scope>NUCLEOTIDE SEQUENCE [LARGE SCALE GENOMIC DNA]</scope>
</reference>
<evidence type="ECO:0000256" key="11">
    <source>
        <dbReference type="ARBA" id="ARBA00045147"/>
    </source>
</evidence>
<keyword evidence="8" id="KW-0234">DNA repair</keyword>
<proteinExistence type="inferred from homology"/>
<evidence type="ECO:0000313" key="15">
    <source>
        <dbReference type="Proteomes" id="UP000472263"/>
    </source>
</evidence>
<dbReference type="SUPFAM" id="SSF48371">
    <property type="entry name" value="ARM repeat"/>
    <property type="match status" value="1"/>
</dbReference>
<sequence>MTEDFSQSLTPPVSPFAADSLCELTPARPQFLYYETDTVEIFGFPWVTETALVESTNLLFGLFRQKVFRLETLVQSSSYDFGQAGNLHYEAEDLRQQCVLFLQYVKVFLYRYLEPPSTLEDGPSHPYEKLEAQLPSALLEELFGITLLIGRLKDLPANVHSAFTIQNQGKIFPPSWHLLHLHLDIHWSVLEILHLLGQKMQGQVVYAHQFVNLTGENLTDTSLFEDHLCSLLCDLTGLAIGKYSKVRPTEAVTSHHYLCSCTKELWVLLIHLLEYRSKLLHTQSFWSYMNSLLRPLVSGKPAAEQYSGLPTHCKDPLGFTWWLVTQLAELGRYSRNGTFQNEKQLEDNWSFVEELLKLTCLPEEQVRMHVHCCLSLFLLWDPSTSAVSTLWDFYSKNLSGSFPVPWLGVSGLGTLCKTPLALLEQARSCCSPSPLHTPGHTQLYRSANSFHIFLRVLALCLTQDSTGGAPQRQIKGRIYSKFSSKKMQELSEAGLMNFLLLFLVVARQVELEDVAGRACELLGYLPSNCPPGHRTLVWRGQLSLLLLFQKGLDVSAQASWLASSFNEMAKEFYKKTTEASRRLALWGSLGSYLEGVAEVFETSTNLCLSEEKLLSEGFDWLLPACRLSELHSALGFLQIVLAQRIHQRSVQSALTSAWAASATSVVKERHLAVAAALWAHFFPFLRTLRLSQTPPPQLADAAAGFTLLAFDLPSSAPQDLQPNPVQSTMQCFGWDDMVHPLLVTRYLPHLLQNSSDKKLAPVFLTGRAADEQLSELTRLVLKLPEVDSLLQTAGLQPTAIRVDPRSALEIFVKAVGSVYSGLQVLSERSAMVTRALDYIGDILKHIKPSLINKNHEGIQLAYWAVGCIVKHWSPLLATSKAQQLLFRIVDGLLLPHHLTQQDKALRDSLPLYLQVMASSVSQSQGIFLKKQLQSVTSRYLDHFLPAAPSTVAIANHPVLLGACEAGPSLRGSFLLFKGHAPPPRLASVLMFLLELLRRNNDTDPALLTLPLPSLLRCLMLVNEPQVRKTSTDALQLVVERCAAASTEGPCDQMISVLRSFVEENVGVYDRQVYSVLQTVAVLDSSVVQVLIPDLSLSLRNIEHKRGLGKNAALRSAYMKLLELLGESGQAEIISLEAD</sequence>
<comment type="similarity">
    <text evidence="3">Belongs to the MMS22 family. MMS22L subfamily.</text>
</comment>
<comment type="subcellular location">
    <subcellularLocation>
        <location evidence="2">Chromosome</location>
    </subcellularLocation>
    <subcellularLocation>
        <location evidence="1">Nucleus</location>
    </subcellularLocation>
</comment>
<dbReference type="GO" id="GO:0000724">
    <property type="term" value="P:double-strand break repair via homologous recombination"/>
    <property type="evidence" value="ECO:0007669"/>
    <property type="project" value="InterPro"/>
</dbReference>
<feature type="domain" description="Protein MMS22-like N-terminal" evidence="12">
    <location>
        <begin position="30"/>
        <end position="691"/>
    </location>
</feature>
<evidence type="ECO:0000256" key="8">
    <source>
        <dbReference type="ARBA" id="ARBA00023204"/>
    </source>
</evidence>
<feature type="domain" description="MMS22-like C-terminal" evidence="13">
    <location>
        <begin position="771"/>
        <end position="1124"/>
    </location>
</feature>
<evidence type="ECO:0000256" key="2">
    <source>
        <dbReference type="ARBA" id="ARBA00004286"/>
    </source>
</evidence>
<keyword evidence="9" id="KW-0539">Nucleus</keyword>
<evidence type="ECO:0000259" key="12">
    <source>
        <dbReference type="Pfam" id="PF14910"/>
    </source>
</evidence>
<keyword evidence="7" id="KW-0156">Chromatin regulator</keyword>
<dbReference type="PANTHER" id="PTHR28547">
    <property type="entry name" value="PROTEIN MMS22-LIKE"/>
    <property type="match status" value="1"/>
</dbReference>
<evidence type="ECO:0000256" key="7">
    <source>
        <dbReference type="ARBA" id="ARBA00022853"/>
    </source>
</evidence>
<reference evidence="14" key="2">
    <citation type="submission" date="2025-08" db="UniProtKB">
        <authorList>
            <consortium name="Ensembl"/>
        </authorList>
    </citation>
    <scope>IDENTIFICATION</scope>
</reference>
<evidence type="ECO:0000256" key="5">
    <source>
        <dbReference type="ARBA" id="ARBA00022454"/>
    </source>
</evidence>
<dbReference type="GO" id="GO:0043596">
    <property type="term" value="C:nuclear replication fork"/>
    <property type="evidence" value="ECO:0007669"/>
    <property type="project" value="TreeGrafter"/>
</dbReference>
<dbReference type="InterPro" id="IPR029424">
    <property type="entry name" value="MMS22L_C"/>
</dbReference>
<gene>
    <name evidence="14" type="primary">MMS22L</name>
    <name evidence="14" type="synonym">mms22l</name>
</gene>
<dbReference type="InterPro" id="IPR016024">
    <property type="entry name" value="ARM-type_fold"/>
</dbReference>
<evidence type="ECO:0000256" key="1">
    <source>
        <dbReference type="ARBA" id="ARBA00004123"/>
    </source>
</evidence>
<keyword evidence="15" id="KW-1185">Reference proteome</keyword>
<dbReference type="Ensembl" id="ENSMMDT00005046289.1">
    <property type="protein sequence ID" value="ENSMMDP00005045396.1"/>
    <property type="gene ID" value="ENSMMDG00005020800.1"/>
</dbReference>
<dbReference type="Pfam" id="PF14910">
    <property type="entry name" value="MMS22L_N"/>
    <property type="match status" value="1"/>
</dbReference>
<evidence type="ECO:0000259" key="13">
    <source>
        <dbReference type="Pfam" id="PF14911"/>
    </source>
</evidence>
<dbReference type="Pfam" id="PF14911">
    <property type="entry name" value="MMS22L_C"/>
    <property type="match status" value="1"/>
</dbReference>
<evidence type="ECO:0000256" key="6">
    <source>
        <dbReference type="ARBA" id="ARBA00022763"/>
    </source>
</evidence>
<dbReference type="InterPro" id="IPR029425">
    <property type="entry name" value="MMS22L_N"/>
</dbReference>
<dbReference type="InterPro" id="IPR042320">
    <property type="entry name" value="MMS22-like"/>
</dbReference>
<dbReference type="GeneTree" id="ENSGT00390000011769"/>
<protein>
    <recommendedName>
        <fullName evidence="4">Protein MMS22-like</fullName>
    </recommendedName>
    <alternativeName>
        <fullName evidence="10">Methyl methanesulfonate-sensitivity protein 22-like</fullName>
    </alternativeName>
</protein>
<evidence type="ECO:0000313" key="14">
    <source>
        <dbReference type="Ensembl" id="ENSMMDP00005045396.1"/>
    </source>
</evidence>
<evidence type="ECO:0000256" key="4">
    <source>
        <dbReference type="ARBA" id="ARBA00021061"/>
    </source>
</evidence>
<evidence type="ECO:0000256" key="3">
    <source>
        <dbReference type="ARBA" id="ARBA00006585"/>
    </source>
</evidence>
<comment type="function">
    <text evidence="11">Component of the MMS22L-TONSL complex, a complex that promotes homologous recombination-mediated repair of double-strand breaks (DSBs) at stalled or collapsed replication forks. The MMS22L-TONSL complex is required to maintain genome integrity during DNA replication. It mediates the assembly of RAD51 filaments on single-stranded DNA (ssDNA): the MMS22L-TONSL complex is recruited to DSBs following histone replacement by histone chaperones and eviction of the replication protein A complex (RPA/RP-A) from DSBs. Following recruitment to DSBs, the TONSL-MMS22L complex promotes recruitment of RAD51 filaments and subsequent homologous recombination. Within the complex, MMS22L acts by binding ssDNA.</text>
</comment>
<dbReference type="GO" id="GO:0031297">
    <property type="term" value="P:replication fork processing"/>
    <property type="evidence" value="ECO:0007669"/>
    <property type="project" value="InterPro"/>
</dbReference>
<name>A0A668AKE3_9TELE</name>
<dbReference type="GO" id="GO:0006325">
    <property type="term" value="P:chromatin organization"/>
    <property type="evidence" value="ECO:0007669"/>
    <property type="project" value="UniProtKB-KW"/>
</dbReference>
<dbReference type="Proteomes" id="UP000472263">
    <property type="component" value="Chromosome 16"/>
</dbReference>
<accession>A0A668AKE3</accession>
<reference evidence="14" key="3">
    <citation type="submission" date="2025-09" db="UniProtKB">
        <authorList>
            <consortium name="Ensembl"/>
        </authorList>
    </citation>
    <scope>IDENTIFICATION</scope>
</reference>
<organism evidence="14 15">
    <name type="scientific">Myripristis murdjan</name>
    <name type="common">pinecone soldierfish</name>
    <dbReference type="NCBI Taxonomy" id="586833"/>
    <lineage>
        <taxon>Eukaryota</taxon>
        <taxon>Metazoa</taxon>
        <taxon>Chordata</taxon>
        <taxon>Craniata</taxon>
        <taxon>Vertebrata</taxon>
        <taxon>Euteleostomi</taxon>
        <taxon>Actinopterygii</taxon>
        <taxon>Neopterygii</taxon>
        <taxon>Teleostei</taxon>
        <taxon>Neoteleostei</taxon>
        <taxon>Acanthomorphata</taxon>
        <taxon>Holocentriformes</taxon>
        <taxon>Holocentridae</taxon>
        <taxon>Myripristis</taxon>
    </lineage>
</organism>
<keyword evidence="6" id="KW-0227">DNA damage</keyword>